<dbReference type="InParanoid" id="A0A3N4L6P3"/>
<organism evidence="2 3">
    <name type="scientific">Morchella conica CCBAS932</name>
    <dbReference type="NCBI Taxonomy" id="1392247"/>
    <lineage>
        <taxon>Eukaryota</taxon>
        <taxon>Fungi</taxon>
        <taxon>Dikarya</taxon>
        <taxon>Ascomycota</taxon>
        <taxon>Pezizomycotina</taxon>
        <taxon>Pezizomycetes</taxon>
        <taxon>Pezizales</taxon>
        <taxon>Morchellaceae</taxon>
        <taxon>Morchella</taxon>
    </lineage>
</organism>
<accession>A0A3N4L6P3</accession>
<dbReference type="InterPro" id="IPR018853">
    <property type="entry name" value="DUF2457"/>
</dbReference>
<proteinExistence type="predicted"/>
<sequence length="672" mass="75399">MPEHRYTAFVPQLLLQMQNLLTSNATNLPSSCDEELADEADEPPDLQYPYHSEGREFIKHTVRHPHTTESLLTRALLTTPESIPVNRYRGNLKRGMSTDSTWSNTSISTADLTSDEGMTSPSRCSTPSPPPPLFFQGFANLLLSKKDQMETKEQKVEVVGEAVESSGRKRCITFACSDKLTPQKPTPVRPAPTEASGTDSDAAPKKGCMLKFVCAQRGEDEKKTTIRSPPPRSAYGPSCTSPFAQKASVLPSSIPKRSTNFPDKFYEFASSVDDRSDSWTNQPIDKSRLLKVDDLLKKELDIRKLSQEAEEEALEEEEAEQDLEDADQDEDEDDEGEEEMDDEYDDEYDEDHDALSGNESDNEEGFASDDDDDDDQFFNYGSRPITMSPQINRPLCCRTSSGSSIESMMRPRITPPLERRPRTPELPDSTDFVCGTFDEDKPLEEAYVSCMEERKRSKHIPTPQDIDPSFPTSDPELSEDEDHSKSNESEAGFRFKTNWSGSSVEGNRRRGRRNEKVHPTRKNMSPAPVMKNRAHSPAPVRRTAAHSPAPVRQIQSPPPPKHRPTMNFQSQPGIYRTKSLPRIPGFLHRKCSRTTSTGTSPNTSAVSPVIRRRGAIDIVKGLEKKRERRQRLCRVRDGDCRAGQGVEKMRELGLEICGKGKGRTQAQWVISA</sequence>
<feature type="compositionally biased region" description="Basic and acidic residues" evidence="1">
    <location>
        <begin position="482"/>
        <end position="493"/>
    </location>
</feature>
<dbReference type="STRING" id="1392247.A0A3N4L6P3"/>
<dbReference type="AlphaFoldDB" id="A0A3N4L6P3"/>
<evidence type="ECO:0000313" key="3">
    <source>
        <dbReference type="Proteomes" id="UP000277580"/>
    </source>
</evidence>
<evidence type="ECO:0000256" key="1">
    <source>
        <dbReference type="SAM" id="MobiDB-lite"/>
    </source>
</evidence>
<name>A0A3N4L6P3_9PEZI</name>
<gene>
    <name evidence="2" type="ORF">P167DRAFT_313162</name>
</gene>
<dbReference type="OrthoDB" id="2011769at2759"/>
<feature type="compositionally biased region" description="Acidic residues" evidence="1">
    <location>
        <begin position="308"/>
        <end position="352"/>
    </location>
</feature>
<feature type="compositionally biased region" description="Basic residues" evidence="1">
    <location>
        <begin position="509"/>
        <end position="521"/>
    </location>
</feature>
<protein>
    <submittedName>
        <fullName evidence="2">Uncharacterized protein</fullName>
    </submittedName>
</protein>
<feature type="region of interest" description="Disordered" evidence="1">
    <location>
        <begin position="307"/>
        <end position="437"/>
    </location>
</feature>
<reference evidence="2 3" key="1">
    <citation type="journal article" date="2018" name="Nat. Ecol. Evol.">
        <title>Pezizomycetes genomes reveal the molecular basis of ectomycorrhizal truffle lifestyle.</title>
        <authorList>
            <person name="Murat C."/>
            <person name="Payen T."/>
            <person name="Noel B."/>
            <person name="Kuo A."/>
            <person name="Morin E."/>
            <person name="Chen J."/>
            <person name="Kohler A."/>
            <person name="Krizsan K."/>
            <person name="Balestrini R."/>
            <person name="Da Silva C."/>
            <person name="Montanini B."/>
            <person name="Hainaut M."/>
            <person name="Levati E."/>
            <person name="Barry K.W."/>
            <person name="Belfiori B."/>
            <person name="Cichocki N."/>
            <person name="Clum A."/>
            <person name="Dockter R.B."/>
            <person name="Fauchery L."/>
            <person name="Guy J."/>
            <person name="Iotti M."/>
            <person name="Le Tacon F."/>
            <person name="Lindquist E.A."/>
            <person name="Lipzen A."/>
            <person name="Malagnac F."/>
            <person name="Mello A."/>
            <person name="Molinier V."/>
            <person name="Miyauchi S."/>
            <person name="Poulain J."/>
            <person name="Riccioni C."/>
            <person name="Rubini A."/>
            <person name="Sitrit Y."/>
            <person name="Splivallo R."/>
            <person name="Traeger S."/>
            <person name="Wang M."/>
            <person name="Zifcakova L."/>
            <person name="Wipf D."/>
            <person name="Zambonelli A."/>
            <person name="Paolocci F."/>
            <person name="Nowrousian M."/>
            <person name="Ottonello S."/>
            <person name="Baldrian P."/>
            <person name="Spatafora J.W."/>
            <person name="Henrissat B."/>
            <person name="Nagy L.G."/>
            <person name="Aury J.M."/>
            <person name="Wincker P."/>
            <person name="Grigoriev I.V."/>
            <person name="Bonfante P."/>
            <person name="Martin F.M."/>
        </authorList>
    </citation>
    <scope>NUCLEOTIDE SEQUENCE [LARGE SCALE GENOMIC DNA]</scope>
    <source>
        <strain evidence="2 3">CCBAS932</strain>
    </source>
</reference>
<feature type="region of interest" description="Disordered" evidence="1">
    <location>
        <begin position="454"/>
        <end position="579"/>
    </location>
</feature>
<keyword evidence="3" id="KW-1185">Reference proteome</keyword>
<evidence type="ECO:0000313" key="2">
    <source>
        <dbReference type="EMBL" id="RPB16311.1"/>
    </source>
</evidence>
<feature type="compositionally biased region" description="Acidic residues" evidence="1">
    <location>
        <begin position="360"/>
        <end position="376"/>
    </location>
</feature>
<dbReference type="EMBL" id="ML119109">
    <property type="protein sequence ID" value="RPB16311.1"/>
    <property type="molecule type" value="Genomic_DNA"/>
</dbReference>
<feature type="region of interest" description="Disordered" evidence="1">
    <location>
        <begin position="219"/>
        <end position="240"/>
    </location>
</feature>
<feature type="region of interest" description="Disordered" evidence="1">
    <location>
        <begin position="182"/>
        <end position="202"/>
    </location>
</feature>
<dbReference type="Proteomes" id="UP000277580">
    <property type="component" value="Unassembled WGS sequence"/>
</dbReference>
<dbReference type="Pfam" id="PF10446">
    <property type="entry name" value="DUF2457"/>
    <property type="match status" value="1"/>
</dbReference>